<comment type="caution">
    <text evidence="2">The sequence shown here is derived from an EMBL/GenBank/DDBJ whole genome shotgun (WGS) entry which is preliminary data.</text>
</comment>
<proteinExistence type="predicted"/>
<evidence type="ECO:0000313" key="3">
    <source>
        <dbReference type="Proteomes" id="UP000282460"/>
    </source>
</evidence>
<accession>A0A3L7J0J2</accession>
<dbReference type="Proteomes" id="UP000282460">
    <property type="component" value="Unassembled WGS sequence"/>
</dbReference>
<organism evidence="2 3">
    <name type="scientific">Mycetocola zhadangensis</name>
    <dbReference type="NCBI Taxonomy" id="1164595"/>
    <lineage>
        <taxon>Bacteria</taxon>
        <taxon>Bacillati</taxon>
        <taxon>Actinomycetota</taxon>
        <taxon>Actinomycetes</taxon>
        <taxon>Micrococcales</taxon>
        <taxon>Microbacteriaceae</taxon>
        <taxon>Mycetocola</taxon>
    </lineage>
</organism>
<feature type="transmembrane region" description="Helical" evidence="1">
    <location>
        <begin position="6"/>
        <end position="25"/>
    </location>
</feature>
<gene>
    <name evidence="2" type="ORF">D9V28_06845</name>
</gene>
<name>A0A3L7J0J2_9MICO</name>
<keyword evidence="1" id="KW-0472">Membrane</keyword>
<keyword evidence="3" id="KW-1185">Reference proteome</keyword>
<sequence>MDFGTILLLVALPLLILGLVIFLGIRDRRSKRTSYSDGDVLDRSREHLEADAAARAAHFSRTGPGQM</sequence>
<protein>
    <submittedName>
        <fullName evidence="2">Uncharacterized protein</fullName>
    </submittedName>
</protein>
<evidence type="ECO:0000313" key="2">
    <source>
        <dbReference type="EMBL" id="RLQ83963.1"/>
    </source>
</evidence>
<keyword evidence="1" id="KW-1133">Transmembrane helix</keyword>
<reference evidence="2 3" key="1">
    <citation type="submission" date="2018-10" db="EMBL/GenBank/DDBJ databases">
        <authorList>
            <person name="Li J."/>
        </authorList>
    </citation>
    <scope>NUCLEOTIDE SEQUENCE [LARGE SCALE GENOMIC DNA]</scope>
    <source>
        <strain evidence="2 3">ZD1-4</strain>
    </source>
</reference>
<keyword evidence="1" id="KW-0812">Transmembrane</keyword>
<dbReference type="AlphaFoldDB" id="A0A3L7J0J2"/>
<dbReference type="EMBL" id="RCWJ01000002">
    <property type="protein sequence ID" value="RLQ83963.1"/>
    <property type="molecule type" value="Genomic_DNA"/>
</dbReference>
<dbReference type="RefSeq" id="WP_121659008.1">
    <property type="nucleotide sequence ID" value="NZ_BMEK01000002.1"/>
</dbReference>
<evidence type="ECO:0000256" key="1">
    <source>
        <dbReference type="SAM" id="Phobius"/>
    </source>
</evidence>